<dbReference type="PROSITE" id="PS50821">
    <property type="entry name" value="PAZ"/>
    <property type="match status" value="1"/>
</dbReference>
<dbReference type="SUPFAM" id="SSF101690">
    <property type="entry name" value="PAZ domain"/>
    <property type="match status" value="1"/>
</dbReference>
<evidence type="ECO:0000259" key="2">
    <source>
        <dbReference type="PROSITE" id="PS50821"/>
    </source>
</evidence>
<dbReference type="GO" id="GO:0003723">
    <property type="term" value="F:RNA binding"/>
    <property type="evidence" value="ECO:0007669"/>
    <property type="project" value="InterPro"/>
</dbReference>
<dbReference type="CDD" id="cd02846">
    <property type="entry name" value="PAZ_argonaute_like"/>
    <property type="match status" value="1"/>
</dbReference>
<feature type="region of interest" description="Disordered" evidence="1">
    <location>
        <begin position="1"/>
        <end position="201"/>
    </location>
</feature>
<evidence type="ECO:0000259" key="3">
    <source>
        <dbReference type="PROSITE" id="PS50822"/>
    </source>
</evidence>
<dbReference type="InterPro" id="IPR036397">
    <property type="entry name" value="RNaseH_sf"/>
</dbReference>
<dbReference type="InterPro" id="IPR036085">
    <property type="entry name" value="PAZ_dom_sf"/>
</dbReference>
<dbReference type="SUPFAM" id="SSF53098">
    <property type="entry name" value="Ribonuclease H-like"/>
    <property type="match status" value="1"/>
</dbReference>
<dbReference type="EMBL" id="CALOZG010000008">
    <property type="protein sequence ID" value="CAH4029339.1"/>
    <property type="molecule type" value="Genomic_DNA"/>
</dbReference>
<feature type="compositionally biased region" description="Polar residues" evidence="1">
    <location>
        <begin position="27"/>
        <end position="40"/>
    </location>
</feature>
<dbReference type="InterPro" id="IPR003100">
    <property type="entry name" value="PAZ_dom"/>
</dbReference>
<dbReference type="Gene3D" id="3.40.50.2300">
    <property type="match status" value="1"/>
</dbReference>
<gene>
    <name evidence="4" type="ORF">PIBRA_LOCUS6096</name>
</gene>
<organism evidence="4 5">
    <name type="scientific">Pieris brassicae</name>
    <name type="common">White butterfly</name>
    <name type="synonym">Large white butterfly</name>
    <dbReference type="NCBI Taxonomy" id="7116"/>
    <lineage>
        <taxon>Eukaryota</taxon>
        <taxon>Metazoa</taxon>
        <taxon>Ecdysozoa</taxon>
        <taxon>Arthropoda</taxon>
        <taxon>Hexapoda</taxon>
        <taxon>Insecta</taxon>
        <taxon>Pterygota</taxon>
        <taxon>Neoptera</taxon>
        <taxon>Endopterygota</taxon>
        <taxon>Lepidoptera</taxon>
        <taxon>Glossata</taxon>
        <taxon>Ditrysia</taxon>
        <taxon>Papilionoidea</taxon>
        <taxon>Pieridae</taxon>
        <taxon>Pierinae</taxon>
        <taxon>Pieris</taxon>
    </lineage>
</organism>
<feature type="compositionally biased region" description="Basic residues" evidence="1">
    <location>
        <begin position="1"/>
        <end position="10"/>
    </location>
</feature>
<dbReference type="InterPro" id="IPR014811">
    <property type="entry name" value="ArgoL1"/>
</dbReference>
<dbReference type="SMART" id="SM01163">
    <property type="entry name" value="DUF1785"/>
    <property type="match status" value="1"/>
</dbReference>
<dbReference type="Proteomes" id="UP001152562">
    <property type="component" value="Unassembled WGS sequence"/>
</dbReference>
<proteinExistence type="predicted"/>
<dbReference type="InterPro" id="IPR012337">
    <property type="entry name" value="RNaseH-like_sf"/>
</dbReference>
<feature type="domain" description="PAZ" evidence="2">
    <location>
        <begin position="409"/>
        <end position="528"/>
    </location>
</feature>
<dbReference type="Pfam" id="PF02171">
    <property type="entry name" value="Piwi"/>
    <property type="match status" value="1"/>
</dbReference>
<accession>A0A9P0TG63</accession>
<dbReference type="CDD" id="cd04657">
    <property type="entry name" value="Piwi_ago-like"/>
    <property type="match status" value="1"/>
</dbReference>
<evidence type="ECO:0008006" key="6">
    <source>
        <dbReference type="Google" id="ProtNLM"/>
    </source>
</evidence>
<feature type="compositionally biased region" description="Polar residues" evidence="1">
    <location>
        <begin position="165"/>
        <end position="174"/>
    </location>
</feature>
<evidence type="ECO:0000256" key="1">
    <source>
        <dbReference type="SAM" id="MobiDB-lite"/>
    </source>
</evidence>
<dbReference type="GO" id="GO:0034587">
    <property type="term" value="P:piRNA processing"/>
    <property type="evidence" value="ECO:0007669"/>
    <property type="project" value="UniProtKB-ARBA"/>
</dbReference>
<dbReference type="Pfam" id="PF16488">
    <property type="entry name" value="ArgoL2"/>
    <property type="match status" value="1"/>
</dbReference>
<dbReference type="InterPro" id="IPR045246">
    <property type="entry name" value="Piwi_ago-like"/>
</dbReference>
<dbReference type="Pfam" id="PF02170">
    <property type="entry name" value="PAZ"/>
    <property type="match status" value="1"/>
</dbReference>
<comment type="caution">
    <text evidence="4">The sequence shown here is derived from an EMBL/GenBank/DDBJ whole genome shotgun (WGS) entry which is preliminary data.</text>
</comment>
<dbReference type="SMART" id="SM00950">
    <property type="entry name" value="Piwi"/>
    <property type="match status" value="1"/>
</dbReference>
<dbReference type="Gene3D" id="3.30.420.10">
    <property type="entry name" value="Ribonuclease H-like superfamily/Ribonuclease H"/>
    <property type="match status" value="1"/>
</dbReference>
<keyword evidence="5" id="KW-1185">Reference proteome</keyword>
<evidence type="ECO:0000313" key="5">
    <source>
        <dbReference type="Proteomes" id="UP001152562"/>
    </source>
</evidence>
<sequence>MGRGGKKKGKKESEDIGGGLGLLSLEDQPSTSSAIATQEVTKADPPLQKEAEADDDGISLLGDGGPRKPRKKKKNAPSQEAPKPLNPSQAAPGPGQPSPAPPASAGRGRGRGGGGAPAQAQAGWGRGAPTPGWGQSDPQVGATQQAAVRAPAPWQAPQPMAPVPHSQSAAQISQAPRELKPSTSQVPIEQQRPASSKPTSAVCRFQLPKKIRARVPVPADATRVLTNYLPMTIKPLIIHRYDVAIKPDKPKKFMARIFQAMKMKHYPKHIVAYDQMKNCYTLKPLLTTDERFITEVEIKDDNGKACKYEVGLKLTGKVDLGTILSYIRDGTSLAPPTEAIHCIDVVLRQGALEKYVKASRQYFMRPKNPIDLGDGLEMWTGLFQSAIFTSRPFINIDVAHKGFPKSQPLLDTYLNDFRLDPNSPIERQRRMECELFVKFLRGLRVVATIGDAKTGFRKREFICNDIKPPPNVLKFTMQDDSGRSRTITVEQYFTEKGLRLRYPNINCIWVGARDKEIYYPMELLQISYGQALNRQLNDRQLSKMVREAATPPSDRKRKIEEVIRDMKYSSNEYFKEFGLEISNNFYEVDAKVLHAPVLNVGEGTVRPRGGVWMAKKLLKPSALQSWGFLVVDTDPNRLQCHDIIKKIQDVGRQMGMSVQVPALTNFNVRAHELLTTFRRASDSHINFLFVIVSSRSRDIYQKVKKMAELEVGILTQCIKDQTAERRMNEQTIRNILLKVNSKLMGVNQTIGTSSEPACLRSGGVMVVGADVTHPSPEQTDIPSIAAVTASFDTKCFQYNIELSIQTPKKEVIVEFENMIVEHLKVYKKHQNSLPKKIFIFRDGVSEGQFAQVMNSELVAVYRAYERLAGCNVKPEVLFLLVQKRHHTRFFLGANNAQNVLPGTVVDKDIVHNSEMDFYMVSHQAIKGTARPTRYYAVRNDGNIPIEEVEQLTYYLCHLYSRCTRSVSYPTPTYYAHLACTRAKHLTAGDRYNNRDLELRPQRLQVLNRMLDFSRMFFV</sequence>
<dbReference type="AlphaFoldDB" id="A0A9P0TG63"/>
<dbReference type="InterPro" id="IPR032472">
    <property type="entry name" value="ArgoL2"/>
</dbReference>
<feature type="compositionally biased region" description="Polar residues" evidence="1">
    <location>
        <begin position="181"/>
        <end position="199"/>
    </location>
</feature>
<dbReference type="Pfam" id="PF08699">
    <property type="entry name" value="ArgoL1"/>
    <property type="match status" value="1"/>
</dbReference>
<dbReference type="Pfam" id="PF16486">
    <property type="entry name" value="ArgoN"/>
    <property type="match status" value="1"/>
</dbReference>
<dbReference type="Gene3D" id="2.170.260.10">
    <property type="entry name" value="paz domain"/>
    <property type="match status" value="1"/>
</dbReference>
<reference evidence="4" key="1">
    <citation type="submission" date="2022-05" db="EMBL/GenBank/DDBJ databases">
        <authorList>
            <person name="Okamura Y."/>
        </authorList>
    </citation>
    <scope>NUCLEOTIDE SEQUENCE</scope>
</reference>
<dbReference type="InterPro" id="IPR032474">
    <property type="entry name" value="Argonaute_N"/>
</dbReference>
<name>A0A9P0TG63_PIEBR</name>
<feature type="compositionally biased region" description="Low complexity" evidence="1">
    <location>
        <begin position="117"/>
        <end position="129"/>
    </location>
</feature>
<protein>
    <recommendedName>
        <fullName evidence="6">Protein argonaute-2</fullName>
    </recommendedName>
</protein>
<feature type="domain" description="Piwi" evidence="3">
    <location>
        <begin position="687"/>
        <end position="987"/>
    </location>
</feature>
<dbReference type="PROSITE" id="PS50822">
    <property type="entry name" value="PIWI"/>
    <property type="match status" value="1"/>
</dbReference>
<feature type="compositionally biased region" description="Low complexity" evidence="1">
    <location>
        <begin position="144"/>
        <end position="153"/>
    </location>
</feature>
<dbReference type="PANTHER" id="PTHR22891">
    <property type="entry name" value="EUKARYOTIC TRANSLATION INITIATION FACTOR 2C"/>
    <property type="match status" value="1"/>
</dbReference>
<dbReference type="InterPro" id="IPR003165">
    <property type="entry name" value="Piwi"/>
</dbReference>
<dbReference type="OrthoDB" id="10252740at2759"/>
<evidence type="ECO:0000313" key="4">
    <source>
        <dbReference type="EMBL" id="CAH4029339.1"/>
    </source>
</evidence>